<name>A0A8H4Q9Y9_9HYPO</name>
<evidence type="ECO:0000313" key="8">
    <source>
        <dbReference type="Proteomes" id="UP000562929"/>
    </source>
</evidence>
<gene>
    <name evidence="7" type="ORF">GQ602_002139</name>
</gene>
<keyword evidence="4 6" id="KW-0479">Metal-binding</keyword>
<dbReference type="GO" id="GO:0004497">
    <property type="term" value="F:monooxygenase activity"/>
    <property type="evidence" value="ECO:0007669"/>
    <property type="project" value="UniProtKB-KW"/>
</dbReference>
<sequence>MSPSAGILWPEEEQLLASGPGAAVLAVSTGGQTEGSQPMMLLRPTTGVPDMLTLATTLAAVVMVALSLLYLRALPHPLPGIPYNAASARRLLGDVGQVRRARCRRRWIWSQPREHGAPVSQAFLLPFRRPTVIVSDYRTAVDICSRRIKEFDKGSRTRECVGITTPNFHFTMQSSDPRFRLHRELLRDLMTPAFLHAVVAPRIYDRATLLVRLWHLKHSLANSRPFAADHDLCLAMLDMISSAAFGMEKSEATLTRETEYLTCRLRSGPVLGTGPADAVVFPRAEQSPETEALLDIADMVSIAQGSPFPTLAQWLALLKPRHARAHWNRRRLLRRQTAKSLHRLAVAGDGSVPESALDELLRREKMAASRAGRAPDFYSPDIRDEVLGYVLGGHDTTQALLAWWVKHMTRHQDIQAQLRRAIHAAHPSARAQSRPPTVEELVSVSVPYLDAVLTESLRHSSVASLIVRKATCDTHILGYPIPSGTDILVCLTGPSVTEPALAIPEALRSETSRAAKDRVPAWGDDVAEYRPERWLKDDAFDPQAGPTLAFSSGPRQCFGKKQAYLEMRTTATLLLWSFAFDPVDEALDGWDITESLLNLPKDCYVKLRKL</sequence>
<dbReference type="GO" id="GO:0020037">
    <property type="term" value="F:heme binding"/>
    <property type="evidence" value="ECO:0007669"/>
    <property type="project" value="InterPro"/>
</dbReference>
<dbReference type="PROSITE" id="PS00086">
    <property type="entry name" value="CYTOCHROME_P450"/>
    <property type="match status" value="1"/>
</dbReference>
<reference evidence="7 8" key="1">
    <citation type="journal article" date="2020" name="G3 (Bethesda)">
        <title>Genetic Underpinnings of Host Manipulation by Ophiocordyceps as Revealed by Comparative Transcriptomics.</title>
        <authorList>
            <person name="Will I."/>
            <person name="Das B."/>
            <person name="Trinh T."/>
            <person name="Brachmann A."/>
            <person name="Ohm R.A."/>
            <person name="de Bekker C."/>
        </authorList>
    </citation>
    <scope>NUCLEOTIDE SEQUENCE [LARGE SCALE GENOMIC DNA]</scope>
    <source>
        <strain evidence="7 8">EC05</strain>
    </source>
</reference>
<dbReference type="InterPro" id="IPR001128">
    <property type="entry name" value="Cyt_P450"/>
</dbReference>
<keyword evidence="6 7" id="KW-0503">Monooxygenase</keyword>
<dbReference type="PANTHER" id="PTHR24305:SF232">
    <property type="entry name" value="P450, PUTATIVE (EUROFUNG)-RELATED"/>
    <property type="match status" value="1"/>
</dbReference>
<dbReference type="InterPro" id="IPR017972">
    <property type="entry name" value="Cyt_P450_CS"/>
</dbReference>
<dbReference type="Gene3D" id="1.10.630.10">
    <property type="entry name" value="Cytochrome P450"/>
    <property type="match status" value="1"/>
</dbReference>
<dbReference type="PRINTS" id="PR00385">
    <property type="entry name" value="P450"/>
</dbReference>
<evidence type="ECO:0000256" key="2">
    <source>
        <dbReference type="ARBA" id="ARBA00010617"/>
    </source>
</evidence>
<keyword evidence="3 6" id="KW-0349">Heme</keyword>
<comment type="caution">
    <text evidence="7">The sequence shown here is derived from an EMBL/GenBank/DDBJ whole genome shotgun (WGS) entry which is preliminary data.</text>
</comment>
<dbReference type="AlphaFoldDB" id="A0A8H4Q9Y9"/>
<comment type="similarity">
    <text evidence="2 6">Belongs to the cytochrome P450 family.</text>
</comment>
<evidence type="ECO:0000256" key="1">
    <source>
        <dbReference type="ARBA" id="ARBA00001971"/>
    </source>
</evidence>
<dbReference type="SUPFAM" id="SSF48264">
    <property type="entry name" value="Cytochrome P450"/>
    <property type="match status" value="1"/>
</dbReference>
<dbReference type="Proteomes" id="UP000562929">
    <property type="component" value="Unassembled WGS sequence"/>
</dbReference>
<evidence type="ECO:0000313" key="7">
    <source>
        <dbReference type="EMBL" id="KAF4591840.1"/>
    </source>
</evidence>
<evidence type="ECO:0000256" key="4">
    <source>
        <dbReference type="ARBA" id="ARBA00022723"/>
    </source>
</evidence>
<keyword evidence="8" id="KW-1185">Reference proteome</keyword>
<keyword evidence="6" id="KW-0560">Oxidoreductase</keyword>
<accession>A0A8H4Q9Y9</accession>
<dbReference type="Pfam" id="PF00067">
    <property type="entry name" value="p450"/>
    <property type="match status" value="2"/>
</dbReference>
<dbReference type="GO" id="GO:0016705">
    <property type="term" value="F:oxidoreductase activity, acting on paired donors, with incorporation or reduction of molecular oxygen"/>
    <property type="evidence" value="ECO:0007669"/>
    <property type="project" value="InterPro"/>
</dbReference>
<comment type="cofactor">
    <cofactor evidence="1">
        <name>heme</name>
        <dbReference type="ChEBI" id="CHEBI:30413"/>
    </cofactor>
</comment>
<dbReference type="InterPro" id="IPR036396">
    <property type="entry name" value="Cyt_P450_sf"/>
</dbReference>
<evidence type="ECO:0000256" key="6">
    <source>
        <dbReference type="RuleBase" id="RU000461"/>
    </source>
</evidence>
<dbReference type="OrthoDB" id="1470350at2759"/>
<dbReference type="PANTHER" id="PTHR24305">
    <property type="entry name" value="CYTOCHROME P450"/>
    <property type="match status" value="1"/>
</dbReference>
<dbReference type="GO" id="GO:0005506">
    <property type="term" value="F:iron ion binding"/>
    <property type="evidence" value="ECO:0007669"/>
    <property type="project" value="InterPro"/>
</dbReference>
<organism evidence="7 8">
    <name type="scientific">Ophiocordyceps camponoti-floridani</name>
    <dbReference type="NCBI Taxonomy" id="2030778"/>
    <lineage>
        <taxon>Eukaryota</taxon>
        <taxon>Fungi</taxon>
        <taxon>Dikarya</taxon>
        <taxon>Ascomycota</taxon>
        <taxon>Pezizomycotina</taxon>
        <taxon>Sordariomycetes</taxon>
        <taxon>Hypocreomycetidae</taxon>
        <taxon>Hypocreales</taxon>
        <taxon>Ophiocordycipitaceae</taxon>
        <taxon>Ophiocordyceps</taxon>
    </lineage>
</organism>
<evidence type="ECO:0000256" key="5">
    <source>
        <dbReference type="ARBA" id="ARBA00023004"/>
    </source>
</evidence>
<dbReference type="InterPro" id="IPR050121">
    <property type="entry name" value="Cytochrome_P450_monoxygenase"/>
</dbReference>
<protein>
    <submittedName>
        <fullName evidence="7">Cytochrome P450 monooxygenase</fullName>
    </submittedName>
</protein>
<keyword evidence="5 6" id="KW-0408">Iron</keyword>
<evidence type="ECO:0000256" key="3">
    <source>
        <dbReference type="ARBA" id="ARBA00022617"/>
    </source>
</evidence>
<proteinExistence type="inferred from homology"/>
<dbReference type="EMBL" id="JAACLJ010000002">
    <property type="protein sequence ID" value="KAF4591840.1"/>
    <property type="molecule type" value="Genomic_DNA"/>
</dbReference>